<evidence type="ECO:0000313" key="11">
    <source>
        <dbReference type="EnsemblPlants" id="OPUNC04G23590.1"/>
    </source>
</evidence>
<dbReference type="STRING" id="4537.A0A0E0KVI7"/>
<dbReference type="Pfam" id="PF25019">
    <property type="entry name" value="LRR_R13L1-DRL21"/>
    <property type="match status" value="1"/>
</dbReference>
<dbReference type="InterPro" id="IPR027417">
    <property type="entry name" value="P-loop_NTPase"/>
</dbReference>
<evidence type="ECO:0000259" key="10">
    <source>
        <dbReference type="Pfam" id="PF25019"/>
    </source>
</evidence>
<dbReference type="Pfam" id="PF00931">
    <property type="entry name" value="NB-ARC"/>
    <property type="match status" value="1"/>
</dbReference>
<evidence type="ECO:0000256" key="5">
    <source>
        <dbReference type="ARBA" id="ARBA00022821"/>
    </source>
</evidence>
<evidence type="ECO:0000256" key="6">
    <source>
        <dbReference type="ARBA" id="ARBA00022840"/>
    </source>
</evidence>
<evidence type="ECO:0000256" key="4">
    <source>
        <dbReference type="ARBA" id="ARBA00022741"/>
    </source>
</evidence>
<dbReference type="Proteomes" id="UP000026962">
    <property type="component" value="Chromosome 4"/>
</dbReference>
<dbReference type="InterPro" id="IPR002182">
    <property type="entry name" value="NB-ARC"/>
</dbReference>
<dbReference type="PANTHER" id="PTHR36766">
    <property type="entry name" value="PLANT BROAD-SPECTRUM MILDEW RESISTANCE PROTEIN RPW8"/>
    <property type="match status" value="1"/>
</dbReference>
<dbReference type="PANTHER" id="PTHR36766:SF40">
    <property type="entry name" value="DISEASE RESISTANCE PROTEIN RGA3"/>
    <property type="match status" value="1"/>
</dbReference>
<keyword evidence="2" id="KW-0433">Leucine-rich repeat</keyword>
<keyword evidence="12" id="KW-1185">Reference proteome</keyword>
<dbReference type="GO" id="GO:0043531">
    <property type="term" value="F:ADP binding"/>
    <property type="evidence" value="ECO:0007669"/>
    <property type="project" value="InterPro"/>
</dbReference>
<dbReference type="Pfam" id="PF18052">
    <property type="entry name" value="Rx_N"/>
    <property type="match status" value="1"/>
</dbReference>
<dbReference type="Pfam" id="PF23559">
    <property type="entry name" value="WHD_DRP"/>
    <property type="match status" value="1"/>
</dbReference>
<dbReference type="Gene3D" id="1.10.8.430">
    <property type="entry name" value="Helical domain of apoptotic protease-activating factors"/>
    <property type="match status" value="1"/>
</dbReference>
<proteinExistence type="inferred from homology"/>
<evidence type="ECO:0000256" key="2">
    <source>
        <dbReference type="ARBA" id="ARBA00022614"/>
    </source>
</evidence>
<dbReference type="Gene3D" id="3.80.10.10">
    <property type="entry name" value="Ribonuclease Inhibitor"/>
    <property type="match status" value="4"/>
</dbReference>
<dbReference type="GO" id="GO:0002758">
    <property type="term" value="P:innate immune response-activating signaling pathway"/>
    <property type="evidence" value="ECO:0007669"/>
    <property type="project" value="UniProtKB-ARBA"/>
</dbReference>
<evidence type="ECO:0000259" key="8">
    <source>
        <dbReference type="Pfam" id="PF18052"/>
    </source>
</evidence>
<keyword evidence="3" id="KW-0677">Repeat</keyword>
<dbReference type="HOGENOM" id="CLU_000837_8_4_1"/>
<feature type="domain" description="Disease resistance protein winged helix" evidence="9">
    <location>
        <begin position="750"/>
        <end position="819"/>
    </location>
</feature>
<evidence type="ECO:0000259" key="7">
    <source>
        <dbReference type="Pfam" id="PF00931"/>
    </source>
</evidence>
<dbReference type="OMA" id="PFSYCTY"/>
<feature type="domain" description="Disease resistance N-terminal" evidence="8">
    <location>
        <begin position="203"/>
        <end position="285"/>
    </location>
</feature>
<protein>
    <recommendedName>
        <fullName evidence="13">AAA+ ATPase domain-containing protein</fullName>
    </recommendedName>
</protein>
<keyword evidence="5" id="KW-0611">Plant defense</keyword>
<dbReference type="InterPro" id="IPR058922">
    <property type="entry name" value="WHD_DRP"/>
</dbReference>
<dbReference type="PROSITE" id="PS51257">
    <property type="entry name" value="PROKAR_LIPOPROTEIN"/>
    <property type="match status" value="1"/>
</dbReference>
<sequence length="1894" mass="214427">MSKKIEESKWSFHSPNVGSGCSCPLCPHARSTPDLSIRMKDIVKQLHFVCAKVTAILNLELHHSISSTNSRIASSRPITIPTIKLTEEIKNNVPNVEGENTNGRAEEPIEQRLKSKRRSLILDDIWKCESDDWKRFQVPLTKRQAKDMVKTIDNSIHLEGLDPGEFCDLFLAYVFGDEQPSDDHKDLLADWMADTAINAAQWVVGKALGPVSDGLVEAWAASSELGANLGALKMELLYAQGVLDNAKGREIRSPALKELLQKLRDLAYDADDVLDELDYYRIQDELDGTCEAADEHAKGRIHNLVLNAHHTAKAAAGKLLGFSACSCASANHGYPIGPSSEQVAERRALCCAWPYDDRSASDDEEASGHIHKLASGARNTIRAVGKRLHCSSFPLVRDYCYGDGDSSISIDTCPNKVQHKKHTKEIPKLKFDRVGLSKRMKNIIEQLQPVCAKVTTILNLELMGSSRINTSSDAKGRPISTPTSIEPKLYGRDTTKKSIIDSITQGKYCDKDLTVLPIVGPGGLGKTTLVQHVYNSQEVQSHFQIKVWVCVSQNFNIDKLIEEINNNIPKVENENNVGAEELIEQRLKSKRFLLILDDIWKCESDDWKRLLVPFTKGQTKGNIILVTTRFPVVGEMIKTTDSSIDLEGLDHGVFRELFLACVFGDDSRESHDDLIEIGDKIAEKLKGSPLAAKTVGRLLRNHFDMYHWNRVLESREWEMEANNHDIMPALQLSYDYLPFHLQQCFSYCALFPEDYKFDTKDLIHFWIGLGILNSSSRKKTFEDIALSNLDDLVTHGFFKKDESQGHPCYIIHDLLRDLAVKVASHECVSLNCSNMRSVEIRPSIRHLSIITDGSDDSDGIIEENFRAELVKLKTKLKVENLQTLMIFGTFDESFVGCLGDLFKEATALRVLHLPKMPFPVESILHNFSALVHLRYLKLGTTTEPETHLPITLSRFYHLRILDLLEWDGCFDLPGVISNLAKLHNFLIPNDKPHAAISNVGKMQCLQELKRFEVNRQGIGFELRQLGYLMDLRELGIYNLERVHMKEATSEAKLLNKNRLQNLALHWDRYQTSLDPDKEEQVLENLQPHKSLKELSIDGHGGHTCPKWLGAELSVKFLETLRLSNVDWKIFPPLGEVYLVNDLGEELFSCITGQSFRKLKRLELVGLQKFRKWVATEVCPMFFSRIEVLIVRDCYELIELPFSYCTYGPSEGDAKITWFPRLKEVEINNCPNLVLLAPVPYTQTLCYVYIVYLGESTKSLHYSKMSSSLRIQGYRDLHVLDDKVLAFHNLTHLQELSIHDCAPMSIRHLQTLTSLKILLFSGGSNIAFTPIESSSDIEWQLPVEFLSISDWHDSGKELTQLLSHFPKLSSLNLYGLKKISRLIVAVEQQQMYAVEQEDTQATDEQKQVAEEMVEEEALTQLNVGQEEELDGLLLFPASLANSLQFMQISDSPELILVAHPVLSSGHKVETGAGGLQALRSLLNLHIEGCPSFLSAYMTSSFSSRAYCPFPSSLQGLFLKGVMGIRSKRTLENLSSLTLLYITDCGEDLKWDVMWPLITHGHLSSIEVFQTPKFFASRDPNLQDEQEEQQQLLQHSSKLQDLWTDDLPGLLVKPICSLLSSSLTYLELRHNHEVKRFTKEQDKALQLLTSLRDLHFWRFTRLQCLPAGLHRLTNLKTLEIDDCPRIQSLPKDGLPNSLQELDLHHCGNKKLKQRCEALWPLLTQGQLSKLSVLGIPRFFNGLDPKLGGLQYEQEQQLPPLQCSSKPLELETDDFAGVLVKPICRLLSSSLTKLLLRWNDEVERFTEEQEEALQLLTSLQDLQFWEWNKLQCLPVGLHRLTSLKRLRIGQCPSIRSLLKDGLPSSLQELDVSSCSNEKLKQRCRKPKGTIPEIILDW</sequence>
<organism evidence="11">
    <name type="scientific">Oryza punctata</name>
    <name type="common">Red rice</name>
    <dbReference type="NCBI Taxonomy" id="4537"/>
    <lineage>
        <taxon>Eukaryota</taxon>
        <taxon>Viridiplantae</taxon>
        <taxon>Streptophyta</taxon>
        <taxon>Embryophyta</taxon>
        <taxon>Tracheophyta</taxon>
        <taxon>Spermatophyta</taxon>
        <taxon>Magnoliopsida</taxon>
        <taxon>Liliopsida</taxon>
        <taxon>Poales</taxon>
        <taxon>Poaceae</taxon>
        <taxon>BOP clade</taxon>
        <taxon>Oryzoideae</taxon>
        <taxon>Oryzeae</taxon>
        <taxon>Oryzinae</taxon>
        <taxon>Oryza</taxon>
    </lineage>
</organism>
<dbReference type="eggNOG" id="KOG4658">
    <property type="taxonomic scope" value="Eukaryota"/>
</dbReference>
<dbReference type="FunFam" id="1.10.10.10:FF:000322">
    <property type="entry name" value="Probable disease resistance protein At1g63360"/>
    <property type="match status" value="1"/>
</dbReference>
<dbReference type="GO" id="GO:0042742">
    <property type="term" value="P:defense response to bacterium"/>
    <property type="evidence" value="ECO:0007669"/>
    <property type="project" value="UniProtKB-ARBA"/>
</dbReference>
<feature type="domain" description="R13L1/DRL21-like LRR repeat region" evidence="10">
    <location>
        <begin position="1022"/>
        <end position="1137"/>
    </location>
</feature>
<reference evidence="11" key="1">
    <citation type="submission" date="2015-04" db="UniProtKB">
        <authorList>
            <consortium name="EnsemblPlants"/>
        </authorList>
    </citation>
    <scope>IDENTIFICATION</scope>
</reference>
<dbReference type="Gene3D" id="3.40.50.300">
    <property type="entry name" value="P-loop containing nucleotide triphosphate hydrolases"/>
    <property type="match status" value="1"/>
</dbReference>
<evidence type="ECO:0000259" key="9">
    <source>
        <dbReference type="Pfam" id="PF23559"/>
    </source>
</evidence>
<dbReference type="Gramene" id="OPUNC04G23590.1">
    <property type="protein sequence ID" value="OPUNC04G23590.1"/>
    <property type="gene ID" value="OPUNC04G23590"/>
</dbReference>
<keyword evidence="4" id="KW-0547">Nucleotide-binding</keyword>
<evidence type="ECO:0000256" key="1">
    <source>
        <dbReference type="ARBA" id="ARBA00008894"/>
    </source>
</evidence>
<evidence type="ECO:0008006" key="13">
    <source>
        <dbReference type="Google" id="ProtNLM"/>
    </source>
</evidence>
<dbReference type="Gene3D" id="1.10.10.10">
    <property type="entry name" value="Winged helix-like DNA-binding domain superfamily/Winged helix DNA-binding domain"/>
    <property type="match status" value="1"/>
</dbReference>
<dbReference type="GO" id="GO:0005524">
    <property type="term" value="F:ATP binding"/>
    <property type="evidence" value="ECO:0007669"/>
    <property type="project" value="UniProtKB-KW"/>
</dbReference>
<accession>A0A0E0KVI7</accession>
<name>A0A0E0KVI7_ORYPU</name>
<dbReference type="SUPFAM" id="SSF52540">
    <property type="entry name" value="P-loop containing nucleoside triphosphate hydrolases"/>
    <property type="match status" value="2"/>
</dbReference>
<dbReference type="Gene3D" id="1.20.5.4130">
    <property type="match status" value="1"/>
</dbReference>
<reference evidence="11" key="2">
    <citation type="submission" date="2018-05" db="EMBL/GenBank/DDBJ databases">
        <title>OpunRS2 (Oryza punctata Reference Sequence Version 2).</title>
        <authorList>
            <person name="Zhang J."/>
            <person name="Kudrna D."/>
            <person name="Lee S."/>
            <person name="Talag J."/>
            <person name="Welchert J."/>
            <person name="Wing R.A."/>
        </authorList>
    </citation>
    <scope>NUCLEOTIDE SEQUENCE [LARGE SCALE GENOMIC DNA]</scope>
</reference>
<dbReference type="InterPro" id="IPR036388">
    <property type="entry name" value="WH-like_DNA-bd_sf"/>
</dbReference>
<evidence type="ECO:0000256" key="3">
    <source>
        <dbReference type="ARBA" id="ARBA00022737"/>
    </source>
</evidence>
<dbReference type="InterPro" id="IPR032675">
    <property type="entry name" value="LRR_dom_sf"/>
</dbReference>
<dbReference type="InterPro" id="IPR056789">
    <property type="entry name" value="LRR_R13L1-DRL21"/>
</dbReference>
<dbReference type="InterPro" id="IPR042197">
    <property type="entry name" value="Apaf_helical"/>
</dbReference>
<feature type="domain" description="NB-ARC" evidence="7">
    <location>
        <begin position="510"/>
        <end position="663"/>
    </location>
</feature>
<dbReference type="InterPro" id="IPR041118">
    <property type="entry name" value="Rx_N"/>
</dbReference>
<dbReference type="PRINTS" id="PR00364">
    <property type="entry name" value="DISEASERSIST"/>
</dbReference>
<keyword evidence="6" id="KW-0067">ATP-binding</keyword>
<dbReference type="GO" id="GO:0009626">
    <property type="term" value="P:plant-type hypersensitive response"/>
    <property type="evidence" value="ECO:0007669"/>
    <property type="project" value="UniProtKB-ARBA"/>
</dbReference>
<dbReference type="SUPFAM" id="SSF52058">
    <property type="entry name" value="L domain-like"/>
    <property type="match status" value="2"/>
</dbReference>
<dbReference type="EnsemblPlants" id="OPUNC04G23590.1">
    <property type="protein sequence ID" value="OPUNC04G23590.1"/>
    <property type="gene ID" value="OPUNC04G23590"/>
</dbReference>
<comment type="similarity">
    <text evidence="1">Belongs to the disease resistance NB-LRR family.</text>
</comment>
<evidence type="ECO:0000313" key="12">
    <source>
        <dbReference type="Proteomes" id="UP000026962"/>
    </source>
</evidence>
<dbReference type="FunFam" id="3.40.50.300:FF:001091">
    <property type="entry name" value="Probable disease resistance protein At1g61300"/>
    <property type="match status" value="1"/>
</dbReference>